<dbReference type="RefSeq" id="XP_037148448.1">
    <property type="nucleotide sequence ID" value="XM_037296466.1"/>
</dbReference>
<name>A0A8H6C8M1_9LECA</name>
<protein>
    <submittedName>
        <fullName evidence="1">Uncharacterized protein</fullName>
    </submittedName>
</protein>
<dbReference type="EMBL" id="JACCJB010000021">
    <property type="protein sequence ID" value="KAF6219013.1"/>
    <property type="molecule type" value="Genomic_DNA"/>
</dbReference>
<reference evidence="1 2" key="1">
    <citation type="journal article" date="2020" name="Genomics">
        <title>Complete, high-quality genomes from long-read metagenomic sequencing of two wolf lichen thalli reveals enigmatic genome architecture.</title>
        <authorList>
            <person name="McKenzie S.K."/>
            <person name="Walston R.F."/>
            <person name="Allen J.L."/>
        </authorList>
    </citation>
    <scope>NUCLEOTIDE SEQUENCE [LARGE SCALE GENOMIC DNA]</scope>
    <source>
        <strain evidence="1">WasteWater1</strain>
    </source>
</reference>
<organism evidence="1 2">
    <name type="scientific">Letharia lupina</name>
    <dbReference type="NCBI Taxonomy" id="560253"/>
    <lineage>
        <taxon>Eukaryota</taxon>
        <taxon>Fungi</taxon>
        <taxon>Dikarya</taxon>
        <taxon>Ascomycota</taxon>
        <taxon>Pezizomycotina</taxon>
        <taxon>Lecanoromycetes</taxon>
        <taxon>OSLEUM clade</taxon>
        <taxon>Lecanoromycetidae</taxon>
        <taxon>Lecanorales</taxon>
        <taxon>Lecanorineae</taxon>
        <taxon>Parmeliaceae</taxon>
        <taxon>Letharia</taxon>
    </lineage>
</organism>
<proteinExistence type="predicted"/>
<comment type="caution">
    <text evidence="1">The sequence shown here is derived from an EMBL/GenBank/DDBJ whole genome shotgun (WGS) entry which is preliminary data.</text>
</comment>
<evidence type="ECO:0000313" key="1">
    <source>
        <dbReference type="EMBL" id="KAF6219013.1"/>
    </source>
</evidence>
<dbReference type="Proteomes" id="UP000593566">
    <property type="component" value="Unassembled WGS sequence"/>
</dbReference>
<evidence type="ECO:0000313" key="2">
    <source>
        <dbReference type="Proteomes" id="UP000593566"/>
    </source>
</evidence>
<dbReference type="AlphaFoldDB" id="A0A8H6C8M1"/>
<gene>
    <name evidence="1" type="ORF">HO133_005557</name>
</gene>
<keyword evidence="2" id="KW-1185">Reference proteome</keyword>
<sequence length="210" mass="24136">MLYVQNVVSQQAWEPIFRLRARPVWVQVIVCDLLRQLKVLRTLTTTLPSLDSVGLPPGRQFRVAFGDMDALCDILEFIHKWYGALQVAYGGPDDRGTLWIKFYKLSAKSRTWETHMQFIIWIDSRRPSALTLEGSNNQFCGPTTVQMPPIDFRVANYQRKIPASQTRRARAGAPGWLGEEEATMVYTRVIHYLPHLPLSECLLITVFSKR</sequence>
<accession>A0A8H6C8M1</accession>
<dbReference type="GeneID" id="59333963"/>